<evidence type="ECO:0000313" key="1">
    <source>
        <dbReference type="EMBL" id="CAB4175483.1"/>
    </source>
</evidence>
<reference evidence="1" key="1">
    <citation type="submission" date="2020-05" db="EMBL/GenBank/DDBJ databases">
        <authorList>
            <person name="Chiriac C."/>
            <person name="Salcher M."/>
            <person name="Ghai R."/>
            <person name="Kavagutti S V."/>
        </authorList>
    </citation>
    <scope>NUCLEOTIDE SEQUENCE</scope>
</reference>
<sequence>MRINECSCGCGGSSDSCSTSNKSEVNYMFFGNLESIKRMIDEMVQMDAHEVDEILKDGHEWAVDHIASSLDDVQEVYSFIKNHVSVPMGREKDSFAEIDFVKTFESYVNEVSTKKWREIESDVRGRGLGAFADRVATHSTQHGTSPITEIKMVCRKSKEEEVNLSVTGLEIKSSSESSPHSIVSTRKDFKMVGRDSDWGSVSIYASIYDDGSIEMYESGRIPVLVADRKNAKDLIEFLIYEGIIEDPNSLDWRKFTIGYTSFKEAYR</sequence>
<organism evidence="1">
    <name type="scientific">uncultured Caudovirales phage</name>
    <dbReference type="NCBI Taxonomy" id="2100421"/>
    <lineage>
        <taxon>Viruses</taxon>
        <taxon>Duplodnaviria</taxon>
        <taxon>Heunggongvirae</taxon>
        <taxon>Uroviricota</taxon>
        <taxon>Caudoviricetes</taxon>
        <taxon>Peduoviridae</taxon>
        <taxon>Maltschvirus</taxon>
        <taxon>Maltschvirus maltsch</taxon>
    </lineage>
</organism>
<gene>
    <name evidence="1" type="ORF">UFOVP972_212</name>
</gene>
<accession>A0A6J5PUL5</accession>
<name>A0A6J5PUL5_9CAUD</name>
<proteinExistence type="predicted"/>
<protein>
    <submittedName>
        <fullName evidence="1">Uncharacterized protein</fullName>
    </submittedName>
</protein>
<dbReference type="EMBL" id="LR796923">
    <property type="protein sequence ID" value="CAB4175483.1"/>
    <property type="molecule type" value="Genomic_DNA"/>
</dbReference>